<dbReference type="EMBL" id="UGNC01000005">
    <property type="protein sequence ID" value="STW48931.1"/>
    <property type="molecule type" value="Genomic_DNA"/>
</dbReference>
<reference evidence="1 2" key="1">
    <citation type="submission" date="2018-06" db="EMBL/GenBank/DDBJ databases">
        <authorList>
            <consortium name="Pathogen Informatics"/>
            <person name="Doyle S."/>
        </authorList>
    </citation>
    <scope>NUCLEOTIDE SEQUENCE [LARGE SCALE GENOMIC DNA]</scope>
    <source>
        <strain evidence="1 2">NCTC9617</strain>
    </source>
</reference>
<organism evidence="1 2">
    <name type="scientific">Klebsiella pneumoniae</name>
    <dbReference type="NCBI Taxonomy" id="573"/>
    <lineage>
        <taxon>Bacteria</taxon>
        <taxon>Pseudomonadati</taxon>
        <taxon>Pseudomonadota</taxon>
        <taxon>Gammaproteobacteria</taxon>
        <taxon>Enterobacterales</taxon>
        <taxon>Enterobacteriaceae</taxon>
        <taxon>Klebsiella/Raoultella group</taxon>
        <taxon>Klebsiella</taxon>
        <taxon>Klebsiella pneumoniae complex</taxon>
    </lineage>
</organism>
<proteinExistence type="predicted"/>
<accession>A0A378FUH8</accession>
<gene>
    <name evidence="1" type="ORF">NCTC9617_05545</name>
</gene>
<sequence>MGGFARGKRQRYQEQAAGVKRRLFFRLTGHDGAIDLKAPGLGDHLMEAERFIQHLRIRQEGVGDNAQLAAAVQMANRAAISAWAASRLVCRPSWNGGLEMIMSEATIDLGEDVAGKHIASQAVGGKRRAAGFNRRGR</sequence>
<name>A0A378FUH8_KLEPN</name>
<dbReference type="Proteomes" id="UP000255167">
    <property type="component" value="Unassembled WGS sequence"/>
</dbReference>
<protein>
    <submittedName>
        <fullName evidence="1">Uncharacterized protein</fullName>
    </submittedName>
</protein>
<evidence type="ECO:0000313" key="2">
    <source>
        <dbReference type="Proteomes" id="UP000255167"/>
    </source>
</evidence>
<evidence type="ECO:0000313" key="1">
    <source>
        <dbReference type="EMBL" id="STW48931.1"/>
    </source>
</evidence>
<dbReference type="AlphaFoldDB" id="A0A378FUH8"/>